<proteinExistence type="predicted"/>
<dbReference type="AlphaFoldDB" id="A0A1K0FSS5"/>
<keyword evidence="2" id="KW-1185">Reference proteome</keyword>
<comment type="caution">
    <text evidence="1">The sequence shown here is derived from an EMBL/GenBank/DDBJ whole genome shotgun (WGS) entry which is preliminary data.</text>
</comment>
<dbReference type="EMBL" id="MEIA01000007">
    <property type="protein sequence ID" value="OJF15911.1"/>
    <property type="molecule type" value="Genomic_DNA"/>
</dbReference>
<reference evidence="1 2" key="1">
    <citation type="submission" date="2016-09" db="EMBL/GenBank/DDBJ databases">
        <title>Couchioplanes caeruleus draft genome sequence.</title>
        <authorList>
            <person name="Sheehan J."/>
            <person name="Caffrey P."/>
        </authorList>
    </citation>
    <scope>NUCLEOTIDE SEQUENCE [LARGE SCALE GENOMIC DNA]</scope>
    <source>
        <strain evidence="1 2">DSM 43634</strain>
    </source>
</reference>
<name>A0A1K0FSS5_9ACTN</name>
<dbReference type="Proteomes" id="UP000182486">
    <property type="component" value="Unassembled WGS sequence"/>
</dbReference>
<organism evidence="1 2">
    <name type="scientific">Couchioplanes caeruleus subsp. caeruleus</name>
    <dbReference type="NCBI Taxonomy" id="56427"/>
    <lineage>
        <taxon>Bacteria</taxon>
        <taxon>Bacillati</taxon>
        <taxon>Actinomycetota</taxon>
        <taxon>Actinomycetes</taxon>
        <taxon>Micromonosporales</taxon>
        <taxon>Micromonosporaceae</taxon>
        <taxon>Couchioplanes</taxon>
    </lineage>
</organism>
<evidence type="ECO:0000313" key="1">
    <source>
        <dbReference type="EMBL" id="OJF15911.1"/>
    </source>
</evidence>
<accession>A0A1K0FSS5</accession>
<protein>
    <submittedName>
        <fullName evidence="1">Uncharacterized protein</fullName>
    </submittedName>
</protein>
<sequence length="67" mass="7288">MLLHPDLTLALANQHHRELIAEADRRRLLSSALRALRACRARHASAVRARPTGTLASCEPSAAVPAR</sequence>
<gene>
    <name evidence="1" type="ORF">BG844_01360</name>
</gene>
<evidence type="ECO:0000313" key="2">
    <source>
        <dbReference type="Proteomes" id="UP000182486"/>
    </source>
</evidence>